<proteinExistence type="predicted"/>
<evidence type="ECO:0000313" key="2">
    <source>
        <dbReference type="Proteomes" id="UP000224567"/>
    </source>
</evidence>
<dbReference type="AlphaFoldDB" id="A0A2G2UYE7"/>
<gene>
    <name evidence="1" type="ORF">CQW23_34587</name>
</gene>
<comment type="caution">
    <text evidence="1">The sequence shown here is derived from an EMBL/GenBank/DDBJ whole genome shotgun (WGS) entry which is preliminary data.</text>
</comment>
<dbReference type="STRING" id="33114.A0A2G2UYE7"/>
<dbReference type="OrthoDB" id="1282784at2759"/>
<reference evidence="1 2" key="1">
    <citation type="journal article" date="2017" name="Genome Biol.">
        <title>New reference genome sequences of hot pepper reveal the massive evolution of plant disease-resistance genes by retroduplication.</title>
        <authorList>
            <person name="Kim S."/>
            <person name="Park J."/>
            <person name="Yeom S.I."/>
            <person name="Kim Y.M."/>
            <person name="Seo E."/>
            <person name="Kim K.T."/>
            <person name="Kim M.S."/>
            <person name="Lee J.M."/>
            <person name="Cheong K."/>
            <person name="Shin H.S."/>
            <person name="Kim S.B."/>
            <person name="Han K."/>
            <person name="Lee J."/>
            <person name="Park M."/>
            <person name="Lee H.A."/>
            <person name="Lee H.Y."/>
            <person name="Lee Y."/>
            <person name="Oh S."/>
            <person name="Lee J.H."/>
            <person name="Choi E."/>
            <person name="Choi E."/>
            <person name="Lee S.E."/>
            <person name="Jeon J."/>
            <person name="Kim H."/>
            <person name="Choi G."/>
            <person name="Song H."/>
            <person name="Lee J."/>
            <person name="Lee S.C."/>
            <person name="Kwon J.K."/>
            <person name="Lee H.Y."/>
            <person name="Koo N."/>
            <person name="Hong Y."/>
            <person name="Kim R.W."/>
            <person name="Kang W.H."/>
            <person name="Huh J.H."/>
            <person name="Kang B.C."/>
            <person name="Yang T.J."/>
            <person name="Lee Y.H."/>
            <person name="Bennetzen J.L."/>
            <person name="Choi D."/>
        </authorList>
    </citation>
    <scope>NUCLEOTIDE SEQUENCE [LARGE SCALE GENOMIC DNA]</scope>
    <source>
        <strain evidence="2">cv. PBC81</strain>
    </source>
</reference>
<dbReference type="PANTHER" id="PTHR19328:SF67">
    <property type="entry name" value="HIPL1 PROTEIN-LIKE"/>
    <property type="match status" value="1"/>
</dbReference>
<sequence>MHSLRSLWMVVSHGAAEITKLGLWGNYTIPKDNPYIDDKELQPEIWALGKRNPWRCSSDSARPSYFMCADTGQVDQTNEHEELNNLKLLQDIKIVLASQFGMMGIAFHPKFSQNGRFFASFNCDKQSWAGYAGRWSCNSEVDYDPSKLPNDSGTRPCQFQTVIAKFTANGTASQSSEVIFSL</sequence>
<protein>
    <submittedName>
        <fullName evidence="1">HIPL1 protein</fullName>
    </submittedName>
</protein>
<dbReference type="InterPro" id="IPR011042">
    <property type="entry name" value="6-blade_b-propeller_TolB-like"/>
</dbReference>
<accession>A0A2G2UYE7</accession>
<name>A0A2G2UYE7_CAPBA</name>
<dbReference type="Gene3D" id="2.120.10.30">
    <property type="entry name" value="TolB, C-terminal domain"/>
    <property type="match status" value="2"/>
</dbReference>
<dbReference type="EMBL" id="MLFT02001303">
    <property type="protein sequence ID" value="PHT25791.1"/>
    <property type="molecule type" value="Genomic_DNA"/>
</dbReference>
<keyword evidence="2" id="KW-1185">Reference proteome</keyword>
<dbReference type="Proteomes" id="UP000224567">
    <property type="component" value="Unassembled WGS sequence"/>
</dbReference>
<reference evidence="2" key="2">
    <citation type="journal article" date="2017" name="J. Anim. Genet.">
        <title>Multiple reference genome sequences of hot pepper reveal the massive evolution of plant disease resistance genes by retroduplication.</title>
        <authorList>
            <person name="Kim S."/>
            <person name="Park J."/>
            <person name="Yeom S.-I."/>
            <person name="Kim Y.-M."/>
            <person name="Seo E."/>
            <person name="Kim K.-T."/>
            <person name="Kim M.-S."/>
            <person name="Lee J.M."/>
            <person name="Cheong K."/>
            <person name="Shin H.-S."/>
            <person name="Kim S.-B."/>
            <person name="Han K."/>
            <person name="Lee J."/>
            <person name="Park M."/>
            <person name="Lee H.-A."/>
            <person name="Lee H.-Y."/>
            <person name="Lee Y."/>
            <person name="Oh S."/>
            <person name="Lee J.H."/>
            <person name="Choi E."/>
            <person name="Choi E."/>
            <person name="Lee S.E."/>
            <person name="Jeon J."/>
            <person name="Kim H."/>
            <person name="Choi G."/>
            <person name="Song H."/>
            <person name="Lee J."/>
            <person name="Lee S.-C."/>
            <person name="Kwon J.-K."/>
            <person name="Lee H.-Y."/>
            <person name="Koo N."/>
            <person name="Hong Y."/>
            <person name="Kim R.W."/>
            <person name="Kang W.-H."/>
            <person name="Huh J.H."/>
            <person name="Kang B.-C."/>
            <person name="Yang T.-J."/>
            <person name="Lee Y.-H."/>
            <person name="Bennetzen J.L."/>
            <person name="Choi D."/>
        </authorList>
    </citation>
    <scope>NUCLEOTIDE SEQUENCE [LARGE SCALE GENOMIC DNA]</scope>
    <source>
        <strain evidence="2">cv. PBC81</strain>
    </source>
</reference>
<dbReference type="PANTHER" id="PTHR19328">
    <property type="entry name" value="HEDGEHOG-INTERACTING PROTEIN"/>
    <property type="match status" value="1"/>
</dbReference>
<organism evidence="1 2">
    <name type="scientific">Capsicum baccatum</name>
    <name type="common">Peruvian pepper</name>
    <dbReference type="NCBI Taxonomy" id="33114"/>
    <lineage>
        <taxon>Eukaryota</taxon>
        <taxon>Viridiplantae</taxon>
        <taxon>Streptophyta</taxon>
        <taxon>Embryophyta</taxon>
        <taxon>Tracheophyta</taxon>
        <taxon>Spermatophyta</taxon>
        <taxon>Magnoliopsida</taxon>
        <taxon>eudicotyledons</taxon>
        <taxon>Gunneridae</taxon>
        <taxon>Pentapetalae</taxon>
        <taxon>asterids</taxon>
        <taxon>lamiids</taxon>
        <taxon>Solanales</taxon>
        <taxon>Solanaceae</taxon>
        <taxon>Solanoideae</taxon>
        <taxon>Capsiceae</taxon>
        <taxon>Capsicum</taxon>
    </lineage>
</organism>
<evidence type="ECO:0000313" key="1">
    <source>
        <dbReference type="EMBL" id="PHT25791.1"/>
    </source>
</evidence>